<reference evidence="7 8" key="1">
    <citation type="submission" date="2018-06" db="EMBL/GenBank/DDBJ databases">
        <authorList>
            <consortium name="Pathogen Informatics"/>
            <person name="Doyle S."/>
        </authorList>
    </citation>
    <scope>NUCLEOTIDE SEQUENCE [LARGE SCALE GENOMIC DNA]</scope>
    <source>
        <strain evidence="7 8">NCTC10767</strain>
    </source>
</reference>
<evidence type="ECO:0000256" key="4">
    <source>
        <dbReference type="ARBA" id="ARBA00022840"/>
    </source>
</evidence>
<dbReference type="EC" id="3.5.1.78" evidence="7"/>
<keyword evidence="3" id="KW-0547">Nucleotide-binding</keyword>
<evidence type="ECO:0000256" key="5">
    <source>
        <dbReference type="ARBA" id="ARBA00022842"/>
    </source>
</evidence>
<name>A0A376D065_ECOLX</name>
<evidence type="ECO:0000313" key="8">
    <source>
        <dbReference type="Proteomes" id="UP000254647"/>
    </source>
</evidence>
<keyword evidence="1" id="KW-0436">Ligase</keyword>
<dbReference type="Gene3D" id="3.30.1490.330">
    <property type="match status" value="1"/>
</dbReference>
<dbReference type="Pfam" id="PF03738">
    <property type="entry name" value="GSP_synth"/>
    <property type="match status" value="1"/>
</dbReference>
<gene>
    <name evidence="7" type="primary">gsp_5</name>
    <name evidence="7" type="ORF">NCTC10767_01866</name>
</gene>
<dbReference type="SUPFAM" id="SSF52440">
    <property type="entry name" value="PreATP-grasp domain"/>
    <property type="match status" value="1"/>
</dbReference>
<accession>A0A376D065</accession>
<dbReference type="AlphaFoldDB" id="A0A376D065"/>
<sequence>MPRPFVHIMQDKDIEENYHAQFMEQALQQAGFETRILRGLEELRWDAAGQLIDGEGRQVNCVWKTWAWETAFDQIREVSDREFAAVPIRTGHPQNEVRLIDVLLRPEVLVFEPLWTVIPGNKAILPILWSLFPHHRYLLDTDFTVNDELVKTGYAVKPIAGRCGSNIDLVSHHEEVLDQTSGKFAEQKNIYQQLWCLPKVDGKYIQVCTFTVGGNYGGTCLRGDESLVIKKESDIEPLIVVKE</sequence>
<evidence type="ECO:0000256" key="3">
    <source>
        <dbReference type="ARBA" id="ARBA00022741"/>
    </source>
</evidence>
<evidence type="ECO:0000313" key="7">
    <source>
        <dbReference type="EMBL" id="STC79191.1"/>
    </source>
</evidence>
<evidence type="ECO:0000259" key="6">
    <source>
        <dbReference type="Pfam" id="PF03738"/>
    </source>
</evidence>
<evidence type="ECO:0000256" key="1">
    <source>
        <dbReference type="ARBA" id="ARBA00022598"/>
    </source>
</evidence>
<evidence type="ECO:0000256" key="2">
    <source>
        <dbReference type="ARBA" id="ARBA00022723"/>
    </source>
</evidence>
<keyword evidence="7" id="KW-0378">Hydrolase</keyword>
<feature type="domain" description="Glutathionylspermidine synthase pre-ATP-grasp-like" evidence="6">
    <location>
        <begin position="9"/>
        <end position="239"/>
    </location>
</feature>
<dbReference type="GO" id="GO:0005524">
    <property type="term" value="F:ATP binding"/>
    <property type="evidence" value="ECO:0007669"/>
    <property type="project" value="UniProtKB-KW"/>
</dbReference>
<dbReference type="GO" id="GO:0046872">
    <property type="term" value="F:metal ion binding"/>
    <property type="evidence" value="ECO:0007669"/>
    <property type="project" value="UniProtKB-KW"/>
</dbReference>
<proteinExistence type="predicted"/>
<keyword evidence="4" id="KW-0067">ATP-binding</keyword>
<keyword evidence="5" id="KW-0460">Magnesium</keyword>
<dbReference type="Proteomes" id="UP000254647">
    <property type="component" value="Unassembled WGS sequence"/>
</dbReference>
<dbReference type="GO" id="GO:0008884">
    <property type="term" value="F:glutathionylspermidine amidase activity"/>
    <property type="evidence" value="ECO:0007669"/>
    <property type="project" value="UniProtKB-EC"/>
</dbReference>
<keyword evidence="2" id="KW-0479">Metal-binding</keyword>
<dbReference type="InterPro" id="IPR005494">
    <property type="entry name" value="GSPS_pre-ATP-grasp-like_dom"/>
</dbReference>
<dbReference type="GO" id="GO:0016874">
    <property type="term" value="F:ligase activity"/>
    <property type="evidence" value="ECO:0007669"/>
    <property type="project" value="UniProtKB-KW"/>
</dbReference>
<dbReference type="FunFam" id="3.30.1490.330:FF:000001">
    <property type="entry name" value="Bifunctional glutathionylspermidine synthetase/amidase"/>
    <property type="match status" value="1"/>
</dbReference>
<dbReference type="InterPro" id="IPR016185">
    <property type="entry name" value="PreATP-grasp_dom_sf"/>
</dbReference>
<organism evidence="7 8">
    <name type="scientific">Escherichia coli</name>
    <dbReference type="NCBI Taxonomy" id="562"/>
    <lineage>
        <taxon>Bacteria</taxon>
        <taxon>Pseudomonadati</taxon>
        <taxon>Pseudomonadota</taxon>
        <taxon>Gammaproteobacteria</taxon>
        <taxon>Enterobacterales</taxon>
        <taxon>Enterobacteriaceae</taxon>
        <taxon>Escherichia</taxon>
    </lineage>
</organism>
<dbReference type="EMBL" id="UFXW01000004">
    <property type="protein sequence ID" value="STC79191.1"/>
    <property type="molecule type" value="Genomic_DNA"/>
</dbReference>
<protein>
    <submittedName>
        <fullName evidence="7">Bifunctional glutathionylspermidine synthetase/amidase [includes glutathionylspermidine synthaseglutathionylspermidine amidase]</fullName>
        <ecNumber evidence="7">3.5.1.78</ecNumber>
    </submittedName>
</protein>
<dbReference type="SUPFAM" id="SSF56059">
    <property type="entry name" value="Glutathione synthetase ATP-binding domain-like"/>
    <property type="match status" value="1"/>
</dbReference>